<name>A0A5B7E9H7_PORTR</name>
<dbReference type="EMBL" id="VSRR010002326">
    <property type="protein sequence ID" value="MPC30830.1"/>
    <property type="molecule type" value="Genomic_DNA"/>
</dbReference>
<comment type="caution">
    <text evidence="2">The sequence shown here is derived from an EMBL/GenBank/DDBJ whole genome shotgun (WGS) entry which is preliminary data.</text>
</comment>
<proteinExistence type="predicted"/>
<dbReference type="AlphaFoldDB" id="A0A5B7E9H7"/>
<reference evidence="2 3" key="1">
    <citation type="submission" date="2019-05" db="EMBL/GenBank/DDBJ databases">
        <title>Another draft genome of Portunus trituberculatus and its Hox gene families provides insights of decapod evolution.</title>
        <authorList>
            <person name="Jeong J.-H."/>
            <person name="Song I."/>
            <person name="Kim S."/>
            <person name="Choi T."/>
            <person name="Kim D."/>
            <person name="Ryu S."/>
            <person name="Kim W."/>
        </authorList>
    </citation>
    <scope>NUCLEOTIDE SEQUENCE [LARGE SCALE GENOMIC DNA]</scope>
    <source>
        <tissue evidence="2">Muscle</tissue>
    </source>
</reference>
<protein>
    <submittedName>
        <fullName evidence="2">Uncharacterized protein</fullName>
    </submittedName>
</protein>
<organism evidence="2 3">
    <name type="scientific">Portunus trituberculatus</name>
    <name type="common">Swimming crab</name>
    <name type="synonym">Neptunus trituberculatus</name>
    <dbReference type="NCBI Taxonomy" id="210409"/>
    <lineage>
        <taxon>Eukaryota</taxon>
        <taxon>Metazoa</taxon>
        <taxon>Ecdysozoa</taxon>
        <taxon>Arthropoda</taxon>
        <taxon>Crustacea</taxon>
        <taxon>Multicrustacea</taxon>
        <taxon>Malacostraca</taxon>
        <taxon>Eumalacostraca</taxon>
        <taxon>Eucarida</taxon>
        <taxon>Decapoda</taxon>
        <taxon>Pleocyemata</taxon>
        <taxon>Brachyura</taxon>
        <taxon>Eubrachyura</taxon>
        <taxon>Portunoidea</taxon>
        <taxon>Portunidae</taxon>
        <taxon>Portuninae</taxon>
        <taxon>Portunus</taxon>
    </lineage>
</organism>
<feature type="region of interest" description="Disordered" evidence="1">
    <location>
        <begin position="22"/>
        <end position="43"/>
    </location>
</feature>
<evidence type="ECO:0000313" key="2">
    <source>
        <dbReference type="EMBL" id="MPC30830.1"/>
    </source>
</evidence>
<accession>A0A5B7E9H7</accession>
<keyword evidence="3" id="KW-1185">Reference proteome</keyword>
<sequence>MREIAIKEPKINELIRRRRPGLLSKCPPRQNVNKRRPSTKDMRRATKEALVSSIYVTFGILGPVRGKDDDAFCCRGTATQRGAARRGAARLSLSLIKPSPYPPIPALLAAPHLASPRHGRPDSSSSRFHSLITSYVAKKPLVTSLPPSRRSSSPVITDFHGSRLVAPRVGLSFTSHLASFYAPNLRLIPVRCWSRWLKASVTPTTTTTTTTTATSSSSTLPVQMPKINVGAAELGVMGLP</sequence>
<dbReference type="Proteomes" id="UP000324222">
    <property type="component" value="Unassembled WGS sequence"/>
</dbReference>
<evidence type="ECO:0000256" key="1">
    <source>
        <dbReference type="SAM" id="MobiDB-lite"/>
    </source>
</evidence>
<evidence type="ECO:0000313" key="3">
    <source>
        <dbReference type="Proteomes" id="UP000324222"/>
    </source>
</evidence>
<gene>
    <name evidence="2" type="ORF">E2C01_024099</name>
</gene>